<dbReference type="InterPro" id="IPR029044">
    <property type="entry name" value="Nucleotide-diphossugar_trans"/>
</dbReference>
<proteinExistence type="inferred from homology"/>
<dbReference type="SUPFAM" id="SSF53448">
    <property type="entry name" value="Nucleotide-diphospho-sugar transferases"/>
    <property type="match status" value="1"/>
</dbReference>
<organism evidence="7 8">
    <name type="scientific">Nocardioides luti</name>
    <dbReference type="NCBI Taxonomy" id="2761101"/>
    <lineage>
        <taxon>Bacteria</taxon>
        <taxon>Bacillati</taxon>
        <taxon>Actinomycetota</taxon>
        <taxon>Actinomycetes</taxon>
        <taxon>Propionibacteriales</taxon>
        <taxon>Nocardioidaceae</taxon>
        <taxon>Nocardioides</taxon>
    </lineage>
</organism>
<dbReference type="SUPFAM" id="SSF53756">
    <property type="entry name" value="UDP-Glycosyltransferase/glycogen phosphorylase"/>
    <property type="match status" value="1"/>
</dbReference>
<keyword evidence="8" id="KW-1185">Reference proteome</keyword>
<evidence type="ECO:0000256" key="3">
    <source>
        <dbReference type="ARBA" id="ARBA00022475"/>
    </source>
</evidence>
<protein>
    <submittedName>
        <fullName evidence="7">CDP-glycerol glycerophosphotransferase family protein</fullName>
    </submittedName>
</protein>
<reference evidence="7 8" key="1">
    <citation type="submission" date="2020-08" db="EMBL/GenBank/DDBJ databases">
        <authorList>
            <person name="Seo M.-J."/>
        </authorList>
    </citation>
    <scope>NUCLEOTIDE SEQUENCE [LARGE SCALE GENOMIC DNA]</scope>
    <source>
        <strain evidence="7 8">KIGAM211</strain>
    </source>
</reference>
<dbReference type="AlphaFoldDB" id="A0A7X0RFP1"/>
<dbReference type="PANTHER" id="PTHR37316:SF3">
    <property type="entry name" value="TEICHOIC ACID GLYCEROL-PHOSPHATE TRANSFERASE"/>
    <property type="match status" value="1"/>
</dbReference>
<dbReference type="GO" id="GO:0005886">
    <property type="term" value="C:plasma membrane"/>
    <property type="evidence" value="ECO:0007669"/>
    <property type="project" value="UniProtKB-SubCell"/>
</dbReference>
<dbReference type="PANTHER" id="PTHR37316">
    <property type="entry name" value="TEICHOIC ACID GLYCEROL-PHOSPHATE PRIMASE"/>
    <property type="match status" value="1"/>
</dbReference>
<evidence type="ECO:0000256" key="5">
    <source>
        <dbReference type="ARBA" id="ARBA00022944"/>
    </source>
</evidence>
<keyword evidence="5" id="KW-0777">Teichoic acid biosynthesis</keyword>
<comment type="caution">
    <text evidence="7">The sequence shown here is derived from an EMBL/GenBank/DDBJ whole genome shotgun (WGS) entry which is preliminary data.</text>
</comment>
<dbReference type="EMBL" id="JACKXE010000001">
    <property type="protein sequence ID" value="MBB6627441.1"/>
    <property type="molecule type" value="Genomic_DNA"/>
</dbReference>
<sequence length="1013" mass="107243">MAGPSSPRRIAGAAAAVLPPGARRALRRRLGARLGVPGADAGLVSVVLVVEARDLPRLSASLASALGQEHAHLEVLVCPVGEDAARDAALVVHDVGDARVVPVEPSATWQQALEAGVARAHGDLLAFLRGCDRLPPDALAVAARSLAASGADLATGRLEQSGSPEPWLAAAQQRAHDPAATGVAPTARPGLAGALALGGLVVRRPAWRGGLTRTDDWVTSPTVAALLAGVARVDVLDHPTYTFAPGHGVRAFAATPSALPDLPVWRERVAAVDHALTGSPLLDGWHRHLAAVELPRLLQDAERATPEEWSVLRTLAGRYAGPTGPAADEVPAAARALGWLAAEDRRPEVEALAAELAALDGDLPTRLVDGGLHATWDAVALPADLTRLAASETPLRAHAQRTRWTAGGREVDVLAEVRLVDAGAVPLEVAVDADGAVEVLRPARIDAEATRWAGRRFQEAVALTVRVPGDGATTLRLTASGGGVTRSSTLALPARPTGPAAGTGSPVTVDGLALDGTDLVVTATGDPASLRLLGPDDRPLDVVVRPVEGGARITLRADHFGAPRWLASGPHRLVTRDGNVAVGDGLRGRLPTELVGERHRVRAFLGPRGGLVLGVTAPLTDDELGPHAQQRLQTAYALDDRPLDPDLAYFDTYAGRSATDSPRAIHDELRRRRPHLRTVWGVADHGQSVPAGAEPMLLRSAAWYAALASARVVVTNTDVEAWFRRRPGQVLLQTFHGYPSKAMGLGQWRALDHAPSRIRVARARGVDTWSAIVTPTPEMTRHYREQYAYDGPALEHGYPRDDDLVLPTAAATRERTRTLLGIAPDQTAVLYAPTWREHLAFRARGAEMTDFLDVAAAARALGDDHVLLLRGHRFHQPDPGPVDPATGAGTPAARVVDVTAYPEINDLVLASDAAVLDYSSLRFDYALTGRPMVFLVPDLAAYDAGSRSFLFPFEESAPGPFVDDTAGVVAALRDLDGLRERHAPAIAAFNDRFNPWQDGRAAERVVDGLLDLL</sequence>
<dbReference type="Proteomes" id="UP000523955">
    <property type="component" value="Unassembled WGS sequence"/>
</dbReference>
<name>A0A7X0RFP1_9ACTN</name>
<keyword evidence="6" id="KW-0472">Membrane</keyword>
<dbReference type="GO" id="GO:0047355">
    <property type="term" value="F:CDP-glycerol glycerophosphotransferase activity"/>
    <property type="evidence" value="ECO:0007669"/>
    <property type="project" value="InterPro"/>
</dbReference>
<comment type="subcellular location">
    <subcellularLocation>
        <location evidence="1">Cell membrane</location>
        <topology evidence="1">Peripheral membrane protein</topology>
    </subcellularLocation>
</comment>
<dbReference type="GO" id="GO:0019350">
    <property type="term" value="P:teichoic acid biosynthetic process"/>
    <property type="evidence" value="ECO:0007669"/>
    <property type="project" value="UniProtKB-KW"/>
</dbReference>
<dbReference type="RefSeq" id="WP_185252602.1">
    <property type="nucleotide sequence ID" value="NZ_JACKXE010000001.1"/>
</dbReference>
<dbReference type="Pfam" id="PF04464">
    <property type="entry name" value="Glyphos_transf"/>
    <property type="match status" value="1"/>
</dbReference>
<dbReference type="InterPro" id="IPR051612">
    <property type="entry name" value="Teichoic_Acid_Biosynth"/>
</dbReference>
<evidence type="ECO:0000256" key="4">
    <source>
        <dbReference type="ARBA" id="ARBA00022679"/>
    </source>
</evidence>
<evidence type="ECO:0000256" key="2">
    <source>
        <dbReference type="ARBA" id="ARBA00010488"/>
    </source>
</evidence>
<dbReference type="InterPro" id="IPR043149">
    <property type="entry name" value="TagF_N"/>
</dbReference>
<evidence type="ECO:0000256" key="1">
    <source>
        <dbReference type="ARBA" id="ARBA00004202"/>
    </source>
</evidence>
<evidence type="ECO:0000313" key="8">
    <source>
        <dbReference type="Proteomes" id="UP000523955"/>
    </source>
</evidence>
<comment type="similarity">
    <text evidence="2">Belongs to the CDP-glycerol glycerophosphotransferase family.</text>
</comment>
<evidence type="ECO:0000313" key="7">
    <source>
        <dbReference type="EMBL" id="MBB6627441.1"/>
    </source>
</evidence>
<dbReference type="Gene3D" id="3.40.50.11820">
    <property type="match status" value="1"/>
</dbReference>
<accession>A0A7X0RFP1</accession>
<evidence type="ECO:0000256" key="6">
    <source>
        <dbReference type="ARBA" id="ARBA00023136"/>
    </source>
</evidence>
<dbReference type="Gene3D" id="3.40.50.12580">
    <property type="match status" value="1"/>
</dbReference>
<dbReference type="InterPro" id="IPR007554">
    <property type="entry name" value="Glycerophosphate_synth"/>
</dbReference>
<gene>
    <name evidence="7" type="ORF">H5V45_08915</name>
</gene>
<keyword evidence="3" id="KW-1003">Cell membrane</keyword>
<keyword evidence="4 7" id="KW-0808">Transferase</keyword>
<dbReference type="InterPro" id="IPR043148">
    <property type="entry name" value="TagF_C"/>
</dbReference>